<dbReference type="EMBL" id="LR796284">
    <property type="protein sequence ID" value="CAB4134474.1"/>
    <property type="molecule type" value="Genomic_DNA"/>
</dbReference>
<evidence type="ECO:0000313" key="1">
    <source>
        <dbReference type="EMBL" id="CAB4134474.1"/>
    </source>
</evidence>
<proteinExistence type="predicted"/>
<organism evidence="1">
    <name type="scientific">uncultured Caudovirales phage</name>
    <dbReference type="NCBI Taxonomy" id="2100421"/>
    <lineage>
        <taxon>Viruses</taxon>
        <taxon>Duplodnaviria</taxon>
        <taxon>Heunggongvirae</taxon>
        <taxon>Uroviricota</taxon>
        <taxon>Caudoviricetes</taxon>
        <taxon>Peduoviridae</taxon>
        <taxon>Maltschvirus</taxon>
        <taxon>Maltschvirus maltsch</taxon>
    </lineage>
</organism>
<protein>
    <submittedName>
        <fullName evidence="1">Uncharacterized protein</fullName>
    </submittedName>
</protein>
<reference evidence="1" key="1">
    <citation type="submission" date="2020-04" db="EMBL/GenBank/DDBJ databases">
        <authorList>
            <person name="Chiriac C."/>
            <person name="Salcher M."/>
            <person name="Ghai R."/>
            <person name="Kavagutti S V."/>
        </authorList>
    </citation>
    <scope>NUCLEOTIDE SEQUENCE</scope>
</reference>
<name>A0A6J5LIS7_9CAUD</name>
<sequence>MKKALIILSLFCASAYADTSIGINTITLHVPKVENTTAYTPGVYVVQDNTTIGVYRNSYKNVSMYAGYSYQYSANTSIIAGVLTGYPICRKTYGICPGAAIKYLVPVTENTRMGFTFSAGTAAVAINYTLEYKL</sequence>
<gene>
    <name evidence="1" type="ORF">UFOVP273_93</name>
</gene>
<accession>A0A6J5LIS7</accession>